<dbReference type="PANTHER" id="PTHR46847">
    <property type="entry name" value="D-ALLOSE-BINDING PERIPLASMIC PROTEIN-RELATED"/>
    <property type="match status" value="1"/>
</dbReference>
<evidence type="ECO:0000256" key="2">
    <source>
        <dbReference type="ARBA" id="ARBA00007639"/>
    </source>
</evidence>
<dbReference type="PANTHER" id="PTHR46847:SF1">
    <property type="entry name" value="D-ALLOSE-BINDING PERIPLASMIC PROTEIN-RELATED"/>
    <property type="match status" value="1"/>
</dbReference>
<comment type="similarity">
    <text evidence="2">Belongs to the bacterial solute-binding protein 2 family.</text>
</comment>
<evidence type="ECO:0000256" key="4">
    <source>
        <dbReference type="SAM" id="SignalP"/>
    </source>
</evidence>
<dbReference type="Proteomes" id="UP001237448">
    <property type="component" value="Unassembled WGS sequence"/>
</dbReference>
<sequence length="371" mass="39639">MKYASVALAASIVAGSFGLIAGSSPVMADDLSYFEKQLEPYRAKPSFVAPGPSFDAPNCMKGKSILSIPVSSANPFTANIEKAMQAVAKDVGFKFTTWENQGQSSQWVQGMDTALNQKVSLIDLLAGSDPRVLVPQVKAAQAAKIPVIASHYNGVEQTSIVNGFADGDVPIDYFKAGSLLVDWAMVSTKGKLNALVLIASGPLSTDSMVAGINAELKHCDGCKTKTLNYTVPDWGTRITPGVQAALLADPTINYVIVIYDSMAQFVVPAITITGSQDRVKVDAFNGTPFVLGLVQAGQVEMDIGENLDWIGHSILDSEMRRVCGLPLVSDPKIPFLMFTKDNAKDAGTPPQLSQGYGDAYVKGFHDLWQLK</sequence>
<feature type="domain" description="Periplasmic binding protein" evidence="5">
    <location>
        <begin position="68"/>
        <end position="311"/>
    </location>
</feature>
<keyword evidence="3 4" id="KW-0732">Signal</keyword>
<dbReference type="Gene3D" id="3.40.50.2300">
    <property type="match status" value="2"/>
</dbReference>
<comment type="subcellular location">
    <subcellularLocation>
        <location evidence="1">Cell envelope</location>
    </subcellularLocation>
</comment>
<evidence type="ECO:0000256" key="1">
    <source>
        <dbReference type="ARBA" id="ARBA00004196"/>
    </source>
</evidence>
<name>A0ABU0FHB4_9HYPH</name>
<reference evidence="6 7" key="1">
    <citation type="submission" date="2023-07" db="EMBL/GenBank/DDBJ databases">
        <title>Genomic Encyclopedia of Type Strains, Phase IV (KMG-IV): sequencing the most valuable type-strain genomes for metagenomic binning, comparative biology and taxonomic classification.</title>
        <authorList>
            <person name="Goeker M."/>
        </authorList>
    </citation>
    <scope>NUCLEOTIDE SEQUENCE [LARGE SCALE GENOMIC DNA]</scope>
    <source>
        <strain evidence="6 7">DSM 5896</strain>
    </source>
</reference>
<dbReference type="InterPro" id="IPR025997">
    <property type="entry name" value="SBP_2_dom"/>
</dbReference>
<proteinExistence type="inferred from homology"/>
<feature type="signal peptide" evidence="4">
    <location>
        <begin position="1"/>
        <end position="28"/>
    </location>
</feature>
<comment type="caution">
    <text evidence="6">The sequence shown here is derived from an EMBL/GenBank/DDBJ whole genome shotgun (WGS) entry which is preliminary data.</text>
</comment>
<gene>
    <name evidence="6" type="ORF">J3R73_003777</name>
</gene>
<keyword evidence="7" id="KW-1185">Reference proteome</keyword>
<accession>A0ABU0FHB4</accession>
<dbReference type="Pfam" id="PF13407">
    <property type="entry name" value="Peripla_BP_4"/>
    <property type="match status" value="1"/>
</dbReference>
<dbReference type="InterPro" id="IPR028082">
    <property type="entry name" value="Peripla_BP_I"/>
</dbReference>
<dbReference type="SUPFAM" id="SSF53822">
    <property type="entry name" value="Periplasmic binding protein-like I"/>
    <property type="match status" value="1"/>
</dbReference>
<evidence type="ECO:0000313" key="6">
    <source>
        <dbReference type="EMBL" id="MDQ0393985.1"/>
    </source>
</evidence>
<organism evidence="6 7">
    <name type="scientific">Labrys monachus</name>
    <dbReference type="NCBI Taxonomy" id="217067"/>
    <lineage>
        <taxon>Bacteria</taxon>
        <taxon>Pseudomonadati</taxon>
        <taxon>Pseudomonadota</taxon>
        <taxon>Alphaproteobacteria</taxon>
        <taxon>Hyphomicrobiales</taxon>
        <taxon>Xanthobacteraceae</taxon>
        <taxon>Labrys</taxon>
    </lineage>
</organism>
<dbReference type="RefSeq" id="WP_307430200.1">
    <property type="nucleotide sequence ID" value="NZ_JAUSVK010000001.1"/>
</dbReference>
<evidence type="ECO:0000256" key="3">
    <source>
        <dbReference type="ARBA" id="ARBA00022729"/>
    </source>
</evidence>
<evidence type="ECO:0000259" key="5">
    <source>
        <dbReference type="Pfam" id="PF13407"/>
    </source>
</evidence>
<protein>
    <submittedName>
        <fullName evidence="6">Ribose transport system substrate-binding protein</fullName>
    </submittedName>
</protein>
<evidence type="ECO:0000313" key="7">
    <source>
        <dbReference type="Proteomes" id="UP001237448"/>
    </source>
</evidence>
<dbReference type="EMBL" id="JAUSVK010000001">
    <property type="protein sequence ID" value="MDQ0393985.1"/>
    <property type="molecule type" value="Genomic_DNA"/>
</dbReference>
<feature type="chain" id="PRO_5045842291" evidence="4">
    <location>
        <begin position="29"/>
        <end position="371"/>
    </location>
</feature>